<reference evidence="3 5" key="1">
    <citation type="submission" date="2019-12" db="EMBL/GenBank/DDBJ databases">
        <title>Sporaefaciens musculi gen. nov., sp. nov., a novel bacterium isolated from the caecum of an obese mouse.</title>
        <authorList>
            <person name="Rasmussen T.S."/>
            <person name="Streidl T."/>
            <person name="Hitch T.C.A."/>
            <person name="Wortmann E."/>
            <person name="Deptula P."/>
            <person name="Hansen M."/>
            <person name="Nielsen D.S."/>
            <person name="Clavel T."/>
            <person name="Vogensen F.K."/>
        </authorList>
    </citation>
    <scope>NUCLEOTIDE SEQUENCE [LARGE SCALE GENOMIC DNA]</scope>
    <source>
        <strain evidence="3 5">WCA-9-b2</strain>
        <plasmid evidence="3">unnamed</plasmid>
    </source>
</reference>
<sequence>MPVIKPITELRDTNAISEICHKQQQPVFITKNGYGDLVVMSIEAYDELINMNRIDKSILEAEQEVSNGAELLDAREALSQLRRKHFG</sequence>
<dbReference type="InterPro" id="IPR036165">
    <property type="entry name" value="YefM-like_sf"/>
</dbReference>
<dbReference type="EMBL" id="WUQX01000003">
    <property type="protein sequence ID" value="MXP79222.1"/>
    <property type="molecule type" value="Genomic_DNA"/>
</dbReference>
<evidence type="ECO:0000256" key="1">
    <source>
        <dbReference type="ARBA" id="ARBA00009981"/>
    </source>
</evidence>
<dbReference type="RefSeq" id="WP_159757422.1">
    <property type="nucleotide sequence ID" value="NZ_CASSPE010000104.1"/>
</dbReference>
<keyword evidence="5" id="KW-1185">Reference proteome</keyword>
<dbReference type="Pfam" id="PF02604">
    <property type="entry name" value="PhdYeFM_antitox"/>
    <property type="match status" value="1"/>
</dbReference>
<evidence type="ECO:0000313" key="5">
    <source>
        <dbReference type="Proteomes" id="UP000460412"/>
    </source>
</evidence>
<organism evidence="3 5">
    <name type="scientific">Sporofaciens musculi</name>
    <dbReference type="NCBI Taxonomy" id="2681861"/>
    <lineage>
        <taxon>Bacteria</taxon>
        <taxon>Bacillati</taxon>
        <taxon>Bacillota</taxon>
        <taxon>Clostridia</taxon>
        <taxon>Lachnospirales</taxon>
        <taxon>Lachnospiraceae</taxon>
        <taxon>Sporofaciens</taxon>
    </lineage>
</organism>
<keyword evidence="3" id="KW-0614">Plasmid</keyword>
<dbReference type="EMBL" id="WUQX01000003">
    <property type="protein sequence ID" value="MXP78977.1"/>
    <property type="molecule type" value="Genomic_DNA"/>
</dbReference>
<geneLocation type="plasmid" evidence="3">
    <name>unnamed</name>
</geneLocation>
<accession>A0A7X3MMJ8</accession>
<comment type="caution">
    <text evidence="3">The sequence shown here is derived from an EMBL/GenBank/DDBJ whole genome shotgun (WGS) entry which is preliminary data.</text>
</comment>
<comment type="function">
    <text evidence="2">Antitoxin component of a type II toxin-antitoxin (TA) system.</text>
</comment>
<gene>
    <name evidence="3" type="ORF">GN277_27805</name>
    <name evidence="4" type="ORF">GN277_29150</name>
</gene>
<protein>
    <recommendedName>
        <fullName evidence="2">Antitoxin</fullName>
    </recommendedName>
</protein>
<comment type="similarity">
    <text evidence="1 2">Belongs to the phD/YefM antitoxin family.</text>
</comment>
<dbReference type="NCBIfam" id="TIGR01552">
    <property type="entry name" value="phd_fam"/>
    <property type="match status" value="1"/>
</dbReference>
<evidence type="ECO:0000313" key="4">
    <source>
        <dbReference type="EMBL" id="MXP79222.1"/>
    </source>
</evidence>
<evidence type="ECO:0000313" key="3">
    <source>
        <dbReference type="EMBL" id="MXP78977.1"/>
    </source>
</evidence>
<dbReference type="Proteomes" id="UP000460412">
    <property type="component" value="Unassembled WGS sequence"/>
</dbReference>
<dbReference type="AlphaFoldDB" id="A0A7X3MMJ8"/>
<dbReference type="SUPFAM" id="SSF143120">
    <property type="entry name" value="YefM-like"/>
    <property type="match status" value="1"/>
</dbReference>
<proteinExistence type="inferred from homology"/>
<name>A0A7X3MMJ8_9FIRM</name>
<dbReference type="InterPro" id="IPR006442">
    <property type="entry name" value="Antitoxin_Phd/YefM"/>
</dbReference>
<evidence type="ECO:0000256" key="2">
    <source>
        <dbReference type="RuleBase" id="RU362080"/>
    </source>
</evidence>